<feature type="domain" description="AMP-dependent synthetase/ligase" evidence="3">
    <location>
        <begin position="31"/>
        <end position="432"/>
    </location>
</feature>
<dbReference type="PANTHER" id="PTHR22754:SF32">
    <property type="entry name" value="DISCO-INTERACTING PROTEIN 2"/>
    <property type="match status" value="1"/>
</dbReference>
<evidence type="ECO:0000259" key="3">
    <source>
        <dbReference type="Pfam" id="PF00501"/>
    </source>
</evidence>
<dbReference type="PANTHER" id="PTHR22754">
    <property type="entry name" value="DISCO-INTERACTING PROTEIN 2 DIP2 -RELATED"/>
    <property type="match status" value="1"/>
</dbReference>
<dbReference type="GO" id="GO:0070566">
    <property type="term" value="F:adenylyltransferase activity"/>
    <property type="evidence" value="ECO:0007669"/>
    <property type="project" value="TreeGrafter"/>
</dbReference>
<gene>
    <name evidence="4" type="ORF">A2W18_15235</name>
</gene>
<accession>A0A1F6V6L3</accession>
<dbReference type="Gene3D" id="3.40.50.12780">
    <property type="entry name" value="N-terminal domain of ligase-like"/>
    <property type="match status" value="1"/>
</dbReference>
<dbReference type="Pfam" id="PF00501">
    <property type="entry name" value="AMP-binding"/>
    <property type="match status" value="1"/>
</dbReference>
<dbReference type="SUPFAM" id="SSF56801">
    <property type="entry name" value="Acetyl-CoA synthetase-like"/>
    <property type="match status" value="1"/>
</dbReference>
<protein>
    <recommendedName>
        <fullName evidence="3">AMP-dependent synthetase/ligase domain-containing protein</fullName>
    </recommendedName>
</protein>
<comment type="similarity">
    <text evidence="1">Belongs to the ATP-dependent AMP-binding enzyme family.</text>
</comment>
<dbReference type="PROSITE" id="PS00455">
    <property type="entry name" value="AMP_BINDING"/>
    <property type="match status" value="1"/>
</dbReference>
<dbReference type="FunFam" id="3.40.50.12780:FF:000013">
    <property type="entry name" value="Long-chain-fatty-acid--AMP ligase FadD32"/>
    <property type="match status" value="1"/>
</dbReference>
<reference evidence="4 5" key="1">
    <citation type="journal article" date="2016" name="Nat. Commun.">
        <title>Thousands of microbial genomes shed light on interconnected biogeochemical processes in an aquifer system.</title>
        <authorList>
            <person name="Anantharaman K."/>
            <person name="Brown C.T."/>
            <person name="Hug L.A."/>
            <person name="Sharon I."/>
            <person name="Castelle C.J."/>
            <person name="Probst A.J."/>
            <person name="Thomas B.C."/>
            <person name="Singh A."/>
            <person name="Wilkins M.J."/>
            <person name="Karaoz U."/>
            <person name="Brodie E.L."/>
            <person name="Williams K.H."/>
            <person name="Hubbard S.S."/>
            <person name="Banfield J.F."/>
        </authorList>
    </citation>
    <scope>NUCLEOTIDE SEQUENCE [LARGE SCALE GENOMIC DNA]</scope>
</reference>
<dbReference type="InterPro" id="IPR042099">
    <property type="entry name" value="ANL_N_sf"/>
</dbReference>
<organism evidence="4 5">
    <name type="scientific">Candidatus Muproteobacteria bacterium RBG_16_60_9</name>
    <dbReference type="NCBI Taxonomy" id="1817755"/>
    <lineage>
        <taxon>Bacteria</taxon>
        <taxon>Pseudomonadati</taxon>
        <taxon>Pseudomonadota</taxon>
        <taxon>Candidatus Muproteobacteria</taxon>
    </lineage>
</organism>
<proteinExistence type="inferred from homology"/>
<dbReference type="GO" id="GO:0005886">
    <property type="term" value="C:plasma membrane"/>
    <property type="evidence" value="ECO:0007669"/>
    <property type="project" value="TreeGrafter"/>
</dbReference>
<dbReference type="GO" id="GO:0006633">
    <property type="term" value="P:fatty acid biosynthetic process"/>
    <property type="evidence" value="ECO:0007669"/>
    <property type="project" value="TreeGrafter"/>
</dbReference>
<evidence type="ECO:0000256" key="1">
    <source>
        <dbReference type="ARBA" id="ARBA00006432"/>
    </source>
</evidence>
<feature type="transmembrane region" description="Helical" evidence="2">
    <location>
        <begin position="89"/>
        <end position="111"/>
    </location>
</feature>
<name>A0A1F6V6L3_9PROT</name>
<keyword evidence="2" id="KW-0812">Transmembrane</keyword>
<dbReference type="InterPro" id="IPR020845">
    <property type="entry name" value="AMP-binding_CS"/>
</dbReference>
<comment type="caution">
    <text evidence="4">The sequence shown here is derived from an EMBL/GenBank/DDBJ whole genome shotgun (WGS) entry which is preliminary data.</text>
</comment>
<dbReference type="Gene3D" id="3.30.300.30">
    <property type="match status" value="1"/>
</dbReference>
<dbReference type="EMBL" id="MFSP01000111">
    <property type="protein sequence ID" value="OGI65340.1"/>
    <property type="molecule type" value="Genomic_DNA"/>
</dbReference>
<evidence type="ECO:0000313" key="5">
    <source>
        <dbReference type="Proteomes" id="UP000179076"/>
    </source>
</evidence>
<evidence type="ECO:0000256" key="2">
    <source>
        <dbReference type="SAM" id="Phobius"/>
    </source>
</evidence>
<feature type="non-terminal residue" evidence="4">
    <location>
        <position position="540"/>
    </location>
</feature>
<dbReference type="GO" id="GO:0071766">
    <property type="term" value="P:Actinobacterium-type cell wall biogenesis"/>
    <property type="evidence" value="ECO:0007669"/>
    <property type="project" value="UniProtKB-ARBA"/>
</dbReference>
<evidence type="ECO:0000313" key="4">
    <source>
        <dbReference type="EMBL" id="OGI65340.1"/>
    </source>
</evidence>
<keyword evidence="2" id="KW-1133">Transmembrane helix</keyword>
<sequence>MAPSRNLEITRPASDVRAFDRCASIVEVLKYWAATKPAQPVFTFLHNGEVALEALTFAQLDAQAERYAAVLRAAVSPGSRVILMLPSGYAFIEALFGCFYAGCVAVPVALARKRDFDSQRRRASDDTPLVEKIARDADAAAVIATAELSRTLRDADSRAALRATAIRHILSDELAGGSVAVPSGGATRLPDPQALAYLQYTSGSTGDPRGVMVSHANVLAAVRGSATAFQFSEQSRCVSWLPHYHDMGLVGSILQIVYSGCQCWFMSPQSFVAKPDRWLAAISNVGATISGGPNFAYELCTRGVAERAREFRLDTWQCAYNGSEPVRLDTLNNFAAAFAASGFTFESFRPCYGLAEATLQVSGGPIGRAAPVRRVSDDATAGTPLERMSVSCGRPVEGADIRIVDPDLLTAVSDGTVGEVWVHAPQVGRGYWAKPDASRDVFDARIAGESHDTTYLRTGDAGILADGELYVLGRYKDAIILNGVNHQPEPIETTVALAGAAQRLAMAAAIGASIDGRERLVVVAEVGARLSRQPSSLAEI</sequence>
<dbReference type="InterPro" id="IPR000873">
    <property type="entry name" value="AMP-dep_synth/lig_dom"/>
</dbReference>
<dbReference type="InterPro" id="IPR045851">
    <property type="entry name" value="AMP-bd_C_sf"/>
</dbReference>
<keyword evidence="2" id="KW-0472">Membrane</keyword>
<dbReference type="Proteomes" id="UP000179076">
    <property type="component" value="Unassembled WGS sequence"/>
</dbReference>
<dbReference type="AlphaFoldDB" id="A0A1F6V6L3"/>